<evidence type="ECO:0000259" key="1">
    <source>
        <dbReference type="Pfam" id="PF19289"/>
    </source>
</evidence>
<proteinExistence type="predicted"/>
<dbReference type="SUPFAM" id="SSF111283">
    <property type="entry name" value="Putative modulator of DNA gyrase, PmbA/TldD"/>
    <property type="match status" value="1"/>
</dbReference>
<gene>
    <name evidence="2" type="ORF">PZA18_20295</name>
</gene>
<dbReference type="Proteomes" id="UP001172778">
    <property type="component" value="Unassembled WGS sequence"/>
</dbReference>
<name>A0ABT7E4T6_9NEIS</name>
<comment type="caution">
    <text evidence="2">The sequence shown here is derived from an EMBL/GenBank/DDBJ whole genome shotgun (WGS) entry which is preliminary data.</text>
</comment>
<protein>
    <submittedName>
        <fullName evidence="2">Metallopeptidase TldD-related protein</fullName>
    </submittedName>
</protein>
<dbReference type="Pfam" id="PF19289">
    <property type="entry name" value="PmbA_TldD_3rd"/>
    <property type="match status" value="1"/>
</dbReference>
<feature type="domain" description="Metalloprotease TldD/E C-terminal" evidence="1">
    <location>
        <begin position="238"/>
        <end position="395"/>
    </location>
</feature>
<dbReference type="InterPro" id="IPR045569">
    <property type="entry name" value="Metalloprtase-TldD/E_C"/>
</dbReference>
<dbReference type="InterPro" id="IPR036059">
    <property type="entry name" value="TldD/PmbA_sf"/>
</dbReference>
<evidence type="ECO:0000313" key="3">
    <source>
        <dbReference type="Proteomes" id="UP001172778"/>
    </source>
</evidence>
<reference evidence="2" key="1">
    <citation type="submission" date="2023-03" db="EMBL/GenBank/DDBJ databases">
        <title>Chitinimonas shenzhenensis gen. nov., sp. nov., a novel member of family Burkholderiaceae isolated from activated sludge collected in Shen Zhen, China.</title>
        <authorList>
            <person name="Wang X."/>
        </authorList>
    </citation>
    <scope>NUCLEOTIDE SEQUENCE</scope>
    <source>
        <strain evidence="2">DQS-5</strain>
    </source>
</reference>
<keyword evidence="3" id="KW-1185">Reference proteome</keyword>
<sequence>MAHLWTLDQLKSTLDNHPQVKGWIVNEETIQRRERYFLAEKGGALVIDQDREVEVNNLSARLFVKLDDASRQGEVSKKFFYSLPLAPQLDSAIAAGLQTSHQAWPLPTAATELPSVQSADPAIVEDLEGSVSRLTQDIATAVATPRDARFDSAELFLSIHRLTKHLSNGLIHRSLSTRIYVEAAYSCSKQLADGSVFSDEYLDTRWSVRLADVDVAGLFEQAANHARYAVEVSKTEAGRYPVIIHADVLATLFHDQISQLSGSNAYHQLPFVAVGDALIKSTEGDLISLALDPQQPFGADTVAISGQGVPQALLPLVEQNRVVATAADQQFAHYLNLPAPTTVRGTVTVAGGRHSYASLTKAAPQVLEILQFSGLFTDANSGTFGSEIRLARLHDNINGTVRYLKGGSLGGAVQENFKGLKLSDVCVRHSHFDGNNPVGQAYFGPECALLTEVSVAA</sequence>
<evidence type="ECO:0000313" key="2">
    <source>
        <dbReference type="EMBL" id="MDK2126383.1"/>
    </source>
</evidence>
<dbReference type="EMBL" id="JARRAF010000037">
    <property type="protein sequence ID" value="MDK2126383.1"/>
    <property type="molecule type" value="Genomic_DNA"/>
</dbReference>
<dbReference type="RefSeq" id="WP_284102702.1">
    <property type="nucleotide sequence ID" value="NZ_JARRAF010000037.1"/>
</dbReference>
<accession>A0ABT7E4T6</accession>
<organism evidence="2 3">
    <name type="scientific">Parachitinimonas caeni</name>
    <dbReference type="NCBI Taxonomy" id="3031301"/>
    <lineage>
        <taxon>Bacteria</taxon>
        <taxon>Pseudomonadati</taxon>
        <taxon>Pseudomonadota</taxon>
        <taxon>Betaproteobacteria</taxon>
        <taxon>Neisseriales</taxon>
        <taxon>Chitinibacteraceae</taxon>
        <taxon>Parachitinimonas</taxon>
    </lineage>
</organism>